<evidence type="ECO:0000256" key="6">
    <source>
        <dbReference type="ARBA" id="ARBA00046326"/>
    </source>
</evidence>
<evidence type="ECO:0000259" key="10">
    <source>
        <dbReference type="Pfam" id="PF24598"/>
    </source>
</evidence>
<dbReference type="Pfam" id="PF04118">
    <property type="entry name" value="Dopey_N"/>
    <property type="match status" value="1"/>
</dbReference>
<feature type="compositionally biased region" description="Low complexity" evidence="7">
    <location>
        <begin position="1028"/>
        <end position="1040"/>
    </location>
</feature>
<feature type="domain" description="DOP1 N-terminal" evidence="8">
    <location>
        <begin position="39"/>
        <end position="357"/>
    </location>
</feature>
<gene>
    <name evidence="11" type="ORF">CLAFUR5_13099</name>
</gene>
<dbReference type="InterPro" id="IPR040314">
    <property type="entry name" value="DOP1"/>
</dbReference>
<dbReference type="InterPro" id="IPR007249">
    <property type="entry name" value="DOP1_N"/>
</dbReference>
<comment type="subcellular location">
    <subcellularLocation>
        <location evidence="1">Golgi apparatus membrane</location>
        <topology evidence="1">Peripheral membrane protein</topology>
    </subcellularLocation>
</comment>
<dbReference type="GeneID" id="71992977"/>
<dbReference type="InterPro" id="IPR016024">
    <property type="entry name" value="ARM-type_fold"/>
</dbReference>
<evidence type="ECO:0000256" key="4">
    <source>
        <dbReference type="ARBA" id="ARBA00023034"/>
    </source>
</evidence>
<feature type="region of interest" description="Disordered" evidence="7">
    <location>
        <begin position="1"/>
        <end position="30"/>
    </location>
</feature>
<evidence type="ECO:0000256" key="7">
    <source>
        <dbReference type="SAM" id="MobiDB-lite"/>
    </source>
</evidence>
<feature type="region of interest" description="Disordered" evidence="7">
    <location>
        <begin position="359"/>
        <end position="381"/>
    </location>
</feature>
<evidence type="ECO:0000313" key="11">
    <source>
        <dbReference type="EMBL" id="UJO23383.1"/>
    </source>
</evidence>
<feature type="domain" description="DOP1-like C-terminal" evidence="10">
    <location>
        <begin position="1323"/>
        <end position="1792"/>
    </location>
</feature>
<evidence type="ECO:0008006" key="13">
    <source>
        <dbReference type="Google" id="ProtNLM"/>
    </source>
</evidence>
<sequence length="1817" mass="201226">MSLDAAHGRHSISPPSSGRSSPVPRATRRTVEDGLFKTDKSLKGYAAIIDRVLATWEIAPEEWADYISFLGRLLKAIQTHPKDVPLLPHCSTISTRLAQCLNPALPSGVHQKALEVYTYIFSTFGSEHIAAHLHEYLPGLSSVLSFASLSVRPALYSLFEDHIVRLSSDDLRPALKSLVLSLLPALEEETSEDFDRAFAILRELEDEFMPDSDSDALTQESDGYFWQCLFLAVVTSPTRRQGALNYLVRQLPKMAGTPSTADGEVNRKLSPQAECVISPEPGLLIRCFVCGLSDSQVLIQRGFLDLLVTHLPLSSPVLQQKINDDDLDRIVSAATVVLLRKDMSLNRRLWSWFLGPDPKESNQASSSTLERQKSGEEEPSGQLRYFSDFGKASLRRSILKMLESSNQDPVVKARPFRICLSLMDRWEIGGLLVPDIFLPAMRSLHAYSLTAPKKDVAEAVRSASLFFDGVEASLIWQCLLGVLRDAFKWSGSTEALIRLFDWVISTFNVQDEEMLTIHIPFASLYLLSQLDITSVPAQVATLAVRATARLLAMAPTRVFASSKEQSSMTFQSPGEVPAARKVSEAVLGFYRSHGQAHESLPICGPSLWHAHSAPLASLLQKALNKREASVFSRLALLQTELMTKRPAGISKTWFKHIQEILLEDLRTAARASNKLPFPVLVSTISLMDAYGDEHSNVDATAHELGPLLAYHVWCYISPESPKYHVEATKAMWQLDDFFSDPAIVTASVTALVRGDTTAWTDQVVPRVETIRRFAIFWTHSIPVDGMKVAAGRRSSANSILADTKQLLRAQEVLKVPLLLTLDALECSTDPSFDTVKSWLQNSPSLEQIFLILFEDLNLHYSNVQRRCASHIRDNQRLQGDDMRLLITTLRRFIGALNHGGQHASELLQDTAVRPNVDAPQTDGMSLLADTCVRLLFSEHHTREDLNRVAISALDVLLTSPSAPKVRLLDLDNMLLDKLPVCIESGSSGLQSGLLGIIQRSIKLRLMQATTTADAGPRGSASSKRPSMTPYSRPAASASSLSIAPTPPTQLFRCLRIGFSSPRTRYHLDQWLAFLADILPTFADALFANLLPLVECFCEELDKLQRVMQRNSLEVEAEQTPMPDIVATRLLEGLEMVLNRAYQCLLAETESEATPKEIESKPGFLSNVTSGVFKAEGPPSRTTKSNSRLTVTLAFHDALRSALSLWLWASAPIDADTHDSHSSATASHTALKLRNKTRHVLEQIFSVEPLESLEVVIAQWRDAETDREAASTMSLLHIMQVARPKNVVPAILDALCSRTNAGAMPQTRLSSLTIDLAPSDLATFFWAYLDSMEDDAMDEIWSDCVAFMKDVLTNPLPHRQVLSHLLSMSLLLAEKLNNTNFGEQRKMRRELGDIFQRLLTATFTALPSTYVTDVNGEGSQDGTSSRHRSLEQSMTLVPALTRVIGKLDLILETGERVGSAVKNITESLVAVAFHARSFPRNVNRELLELLLQLIRKAPTAKSWKKEVSNAFNDARLLSSPTELVLDGWFPVFHQWTLHDKEIMAEVMSRVMPPTSAGIMFGVGASAARLEADRKTQLNLRRICLLLLSSPEDTHASRLRPLEEKIAELFDASPASSPSSTIRAELFMLCRALMLSTSPLNLAPLWPIINDKLQAALMSLLPTSQNSNDFNNLTLLQACKLLDLLISISPDEFQLHEWLYITDTIDAVYQPADWTPSALTDNVAEALGSSTMEDSIVATTPGGSSTSRRRPLLGDNLNIDKEDIKALPREDFARAVLRPFLSQLSIHAYEGVYSLEVPDMAALRDNLLQDLLDLGTVVE</sequence>
<feature type="region of interest" description="Disordered" evidence="7">
    <location>
        <begin position="1009"/>
        <end position="1040"/>
    </location>
</feature>
<evidence type="ECO:0000256" key="1">
    <source>
        <dbReference type="ARBA" id="ARBA00004395"/>
    </source>
</evidence>
<dbReference type="InterPro" id="IPR056458">
    <property type="entry name" value="TPR_DOP1_M"/>
</dbReference>
<proteinExistence type="inferred from homology"/>
<dbReference type="Proteomes" id="UP000756132">
    <property type="component" value="Chromosome 11"/>
</dbReference>
<dbReference type="GO" id="GO:0005829">
    <property type="term" value="C:cytosol"/>
    <property type="evidence" value="ECO:0007669"/>
    <property type="project" value="GOC"/>
</dbReference>
<dbReference type="GO" id="GO:0006895">
    <property type="term" value="P:Golgi to endosome transport"/>
    <property type="evidence" value="ECO:0007669"/>
    <property type="project" value="InterPro"/>
</dbReference>
<reference evidence="11" key="2">
    <citation type="journal article" date="2022" name="Microb. Genom.">
        <title>A chromosome-scale genome assembly of the tomato pathogen Cladosporium fulvum reveals a compartmentalized genome architecture and the presence of a dispensable chromosome.</title>
        <authorList>
            <person name="Zaccaron A.Z."/>
            <person name="Chen L.H."/>
            <person name="Samaras A."/>
            <person name="Stergiopoulos I."/>
        </authorList>
    </citation>
    <scope>NUCLEOTIDE SEQUENCE</scope>
    <source>
        <strain evidence="11">Race5_Kim</strain>
    </source>
</reference>
<keyword evidence="3" id="KW-0653">Protein transport</keyword>
<evidence type="ECO:0000313" key="12">
    <source>
        <dbReference type="Proteomes" id="UP000756132"/>
    </source>
</evidence>
<keyword evidence="5" id="KW-0472">Membrane</keyword>
<dbReference type="PANTHER" id="PTHR14042:SF24">
    <property type="entry name" value="PROTEIN DOPEY-1 HOMOLOG"/>
    <property type="match status" value="1"/>
</dbReference>
<accession>A0A9Q8PJ32</accession>
<dbReference type="GO" id="GO:0000139">
    <property type="term" value="C:Golgi membrane"/>
    <property type="evidence" value="ECO:0007669"/>
    <property type="project" value="UniProtKB-SubCell"/>
</dbReference>
<organism evidence="11 12">
    <name type="scientific">Passalora fulva</name>
    <name type="common">Tomato leaf mold</name>
    <name type="synonym">Cladosporium fulvum</name>
    <dbReference type="NCBI Taxonomy" id="5499"/>
    <lineage>
        <taxon>Eukaryota</taxon>
        <taxon>Fungi</taxon>
        <taxon>Dikarya</taxon>
        <taxon>Ascomycota</taxon>
        <taxon>Pezizomycotina</taxon>
        <taxon>Dothideomycetes</taxon>
        <taxon>Dothideomycetidae</taxon>
        <taxon>Mycosphaerellales</taxon>
        <taxon>Mycosphaerellaceae</taxon>
        <taxon>Fulvia</taxon>
    </lineage>
</organism>
<evidence type="ECO:0000259" key="8">
    <source>
        <dbReference type="Pfam" id="PF04118"/>
    </source>
</evidence>
<protein>
    <recommendedName>
        <fullName evidence="13">Dopey N-terminal domain-containing protein</fullName>
    </recommendedName>
</protein>
<evidence type="ECO:0000259" key="9">
    <source>
        <dbReference type="Pfam" id="PF24597"/>
    </source>
</evidence>
<dbReference type="OrthoDB" id="297643at2759"/>
<evidence type="ECO:0000256" key="3">
    <source>
        <dbReference type="ARBA" id="ARBA00022927"/>
    </source>
</evidence>
<dbReference type="KEGG" id="ffu:CLAFUR5_13099"/>
<dbReference type="Pfam" id="PF24598">
    <property type="entry name" value="DOP1_C"/>
    <property type="match status" value="1"/>
</dbReference>
<evidence type="ECO:0000256" key="5">
    <source>
        <dbReference type="ARBA" id="ARBA00023136"/>
    </source>
</evidence>
<keyword evidence="12" id="KW-1185">Reference proteome</keyword>
<dbReference type="EMBL" id="CP090173">
    <property type="protein sequence ID" value="UJO23383.1"/>
    <property type="molecule type" value="Genomic_DNA"/>
</dbReference>
<dbReference type="GO" id="GO:0015031">
    <property type="term" value="P:protein transport"/>
    <property type="evidence" value="ECO:0007669"/>
    <property type="project" value="UniProtKB-KW"/>
</dbReference>
<dbReference type="GO" id="GO:0005768">
    <property type="term" value="C:endosome"/>
    <property type="evidence" value="ECO:0007669"/>
    <property type="project" value="TreeGrafter"/>
</dbReference>
<dbReference type="SUPFAM" id="SSF48371">
    <property type="entry name" value="ARM repeat"/>
    <property type="match status" value="1"/>
</dbReference>
<name>A0A9Q8PJ32_PASFU</name>
<keyword evidence="2" id="KW-0813">Transport</keyword>
<keyword evidence="4" id="KW-0333">Golgi apparatus</keyword>
<dbReference type="Pfam" id="PF24597">
    <property type="entry name" value="TPR_DOP1_M"/>
    <property type="match status" value="1"/>
</dbReference>
<reference evidence="11" key="1">
    <citation type="submission" date="2021-12" db="EMBL/GenBank/DDBJ databases">
        <authorList>
            <person name="Zaccaron A."/>
            <person name="Stergiopoulos I."/>
        </authorList>
    </citation>
    <scope>NUCLEOTIDE SEQUENCE</scope>
    <source>
        <strain evidence="11">Race5_Kim</strain>
    </source>
</reference>
<dbReference type="InterPro" id="IPR056457">
    <property type="entry name" value="DOP1_C"/>
</dbReference>
<feature type="domain" description="DOP1-like middle TPR" evidence="9">
    <location>
        <begin position="385"/>
        <end position="569"/>
    </location>
</feature>
<evidence type="ECO:0000256" key="2">
    <source>
        <dbReference type="ARBA" id="ARBA00022448"/>
    </source>
</evidence>
<comment type="similarity">
    <text evidence="6">Belongs to the DOP1 family.</text>
</comment>
<dbReference type="PANTHER" id="PTHR14042">
    <property type="entry name" value="DOPEY-RELATED"/>
    <property type="match status" value="1"/>
</dbReference>
<dbReference type="GO" id="GO:0005802">
    <property type="term" value="C:trans-Golgi network"/>
    <property type="evidence" value="ECO:0007669"/>
    <property type="project" value="TreeGrafter"/>
</dbReference>
<dbReference type="RefSeq" id="XP_047767749.1">
    <property type="nucleotide sequence ID" value="XM_047912247.1"/>
</dbReference>
<feature type="compositionally biased region" description="Low complexity" evidence="7">
    <location>
        <begin position="11"/>
        <end position="24"/>
    </location>
</feature>